<name>A0A0F6W1R2_9BACT</name>
<dbReference type="GO" id="GO:0008961">
    <property type="term" value="F:phosphatidylglycerol-prolipoprotein diacylglyceryl transferase activity"/>
    <property type="evidence" value="ECO:0007669"/>
    <property type="project" value="InterPro"/>
</dbReference>
<dbReference type="RefSeq" id="WP_053232532.1">
    <property type="nucleotide sequence ID" value="NZ_CP011125.1"/>
</dbReference>
<evidence type="ECO:0000256" key="2">
    <source>
        <dbReference type="ARBA" id="ARBA00022475"/>
    </source>
</evidence>
<evidence type="ECO:0000256" key="7">
    <source>
        <dbReference type="SAM" id="Phobius"/>
    </source>
</evidence>
<evidence type="ECO:0000313" key="8">
    <source>
        <dbReference type="EMBL" id="AKF05275.1"/>
    </source>
</evidence>
<feature type="transmembrane region" description="Helical" evidence="7">
    <location>
        <begin position="208"/>
        <end position="225"/>
    </location>
</feature>
<feature type="transmembrane region" description="Helical" evidence="7">
    <location>
        <begin position="61"/>
        <end position="79"/>
    </location>
</feature>
<dbReference type="Proteomes" id="UP000034883">
    <property type="component" value="Chromosome"/>
</dbReference>
<gene>
    <name evidence="8" type="ORF">DB32_002424</name>
</gene>
<proteinExistence type="inferred from homology"/>
<keyword evidence="5 7" id="KW-1133">Transmembrane helix</keyword>
<keyword evidence="6 7" id="KW-0472">Membrane</keyword>
<reference evidence="8 9" key="1">
    <citation type="submission" date="2015-03" db="EMBL/GenBank/DDBJ databases">
        <title>Genome assembly of Sandaracinus amylolyticus DSM 53668.</title>
        <authorList>
            <person name="Sharma G."/>
            <person name="Subramanian S."/>
        </authorList>
    </citation>
    <scope>NUCLEOTIDE SEQUENCE [LARGE SCALE GENOMIC DNA]</scope>
    <source>
        <strain evidence="8 9">DSM 53668</strain>
    </source>
</reference>
<dbReference type="PANTHER" id="PTHR30589:SF0">
    <property type="entry name" value="PHOSPHATIDYLGLYCEROL--PROLIPOPROTEIN DIACYLGLYCERYL TRANSFERASE"/>
    <property type="match status" value="1"/>
</dbReference>
<feature type="transmembrane region" description="Helical" evidence="7">
    <location>
        <begin position="182"/>
        <end position="201"/>
    </location>
</feature>
<dbReference type="OrthoDB" id="5494223at2"/>
<dbReference type="GO" id="GO:0005886">
    <property type="term" value="C:plasma membrane"/>
    <property type="evidence" value="ECO:0007669"/>
    <property type="project" value="InterPro"/>
</dbReference>
<sequence>MPLDLLLYIPWFRAEPWMIPTPWGTPIAIHPFGLLVATGVVLGAWVARWKAQRDGLHPETVMNLAGWVLIPGFISAHVFDDLAYRPQLVAEQPWHLLFIWDGISSFGGFFGAVAGAFVWSRRRKLPGLAFADPIAFAFPLGWLFGRTGCFVVHDHPGRVTTFFLGVADYEVGYPPYQVRHDLGLYEVIWSALVVGLFFFLARKQKPRGIYLALLALLYAPVRFSLDFLRATDFAMADTRYFGLTPGHYAAIVLLVIGTLTAISVARRPWPEIPRWARWPEPGPEVVDDAPPRAP</sequence>
<dbReference type="InterPro" id="IPR001640">
    <property type="entry name" value="Lgt"/>
</dbReference>
<keyword evidence="2" id="KW-1003">Cell membrane</keyword>
<accession>A0A0F6W1R2</accession>
<dbReference type="STRING" id="927083.DB32_002424"/>
<protein>
    <submittedName>
        <fullName evidence="8">Prolipoprotein diacylglyceryl transferase</fullName>
    </submittedName>
</protein>
<keyword evidence="4 7" id="KW-0812">Transmembrane</keyword>
<dbReference type="GO" id="GO:0042158">
    <property type="term" value="P:lipoprotein biosynthetic process"/>
    <property type="evidence" value="ECO:0007669"/>
    <property type="project" value="InterPro"/>
</dbReference>
<dbReference type="AlphaFoldDB" id="A0A0F6W1R2"/>
<organism evidence="8 9">
    <name type="scientific">Sandaracinus amylolyticus</name>
    <dbReference type="NCBI Taxonomy" id="927083"/>
    <lineage>
        <taxon>Bacteria</taxon>
        <taxon>Pseudomonadati</taxon>
        <taxon>Myxococcota</taxon>
        <taxon>Polyangia</taxon>
        <taxon>Polyangiales</taxon>
        <taxon>Sandaracinaceae</taxon>
        <taxon>Sandaracinus</taxon>
    </lineage>
</organism>
<evidence type="ECO:0000313" key="9">
    <source>
        <dbReference type="Proteomes" id="UP000034883"/>
    </source>
</evidence>
<evidence type="ECO:0000256" key="6">
    <source>
        <dbReference type="ARBA" id="ARBA00023136"/>
    </source>
</evidence>
<comment type="similarity">
    <text evidence="1">Belongs to the Lgt family.</text>
</comment>
<evidence type="ECO:0000256" key="3">
    <source>
        <dbReference type="ARBA" id="ARBA00022679"/>
    </source>
</evidence>
<dbReference type="KEGG" id="samy:DB32_002424"/>
<feature type="transmembrane region" description="Helical" evidence="7">
    <location>
        <begin position="99"/>
        <end position="118"/>
    </location>
</feature>
<evidence type="ECO:0000256" key="4">
    <source>
        <dbReference type="ARBA" id="ARBA00022692"/>
    </source>
</evidence>
<dbReference type="Pfam" id="PF01790">
    <property type="entry name" value="LGT"/>
    <property type="match status" value="1"/>
</dbReference>
<keyword evidence="8" id="KW-0449">Lipoprotein</keyword>
<evidence type="ECO:0000256" key="1">
    <source>
        <dbReference type="ARBA" id="ARBA00007150"/>
    </source>
</evidence>
<evidence type="ECO:0000256" key="5">
    <source>
        <dbReference type="ARBA" id="ARBA00022989"/>
    </source>
</evidence>
<dbReference type="EMBL" id="CP011125">
    <property type="protein sequence ID" value="AKF05275.1"/>
    <property type="molecule type" value="Genomic_DNA"/>
</dbReference>
<keyword evidence="3 8" id="KW-0808">Transferase</keyword>
<feature type="transmembrane region" description="Helical" evidence="7">
    <location>
        <begin position="27"/>
        <end position="49"/>
    </location>
</feature>
<feature type="transmembrane region" description="Helical" evidence="7">
    <location>
        <begin position="125"/>
        <end position="144"/>
    </location>
</feature>
<dbReference type="PANTHER" id="PTHR30589">
    <property type="entry name" value="PROLIPOPROTEIN DIACYLGLYCERYL TRANSFERASE"/>
    <property type="match status" value="1"/>
</dbReference>
<feature type="transmembrane region" description="Helical" evidence="7">
    <location>
        <begin position="245"/>
        <end position="265"/>
    </location>
</feature>
<keyword evidence="9" id="KW-1185">Reference proteome</keyword>